<dbReference type="AlphaFoldDB" id="F4QA82"/>
<dbReference type="GeneID" id="14867035"/>
<accession>F4QA82</accession>
<dbReference type="Proteomes" id="UP000007797">
    <property type="component" value="Unassembled WGS sequence"/>
</dbReference>
<evidence type="ECO:0000313" key="2">
    <source>
        <dbReference type="Proteomes" id="UP000007797"/>
    </source>
</evidence>
<gene>
    <name evidence="1" type="ORF">DFA_10443</name>
</gene>
<organism evidence="1 2">
    <name type="scientific">Cavenderia fasciculata</name>
    <name type="common">Slime mold</name>
    <name type="synonym">Dictyostelium fasciculatum</name>
    <dbReference type="NCBI Taxonomy" id="261658"/>
    <lineage>
        <taxon>Eukaryota</taxon>
        <taxon>Amoebozoa</taxon>
        <taxon>Evosea</taxon>
        <taxon>Eumycetozoa</taxon>
        <taxon>Dictyostelia</taxon>
        <taxon>Acytosteliales</taxon>
        <taxon>Cavenderiaceae</taxon>
        <taxon>Cavenderia</taxon>
    </lineage>
</organism>
<reference evidence="2" key="1">
    <citation type="journal article" date="2011" name="Genome Res.">
        <title>Phylogeny-wide analysis of social amoeba genomes highlights ancient origins for complex intercellular communication.</title>
        <authorList>
            <person name="Heidel A.J."/>
            <person name="Lawal H.M."/>
            <person name="Felder M."/>
            <person name="Schilde C."/>
            <person name="Helps N.R."/>
            <person name="Tunggal B."/>
            <person name="Rivero F."/>
            <person name="John U."/>
            <person name="Schleicher M."/>
            <person name="Eichinger L."/>
            <person name="Platzer M."/>
            <person name="Noegel A.A."/>
            <person name="Schaap P."/>
            <person name="Gloeckner G."/>
        </authorList>
    </citation>
    <scope>NUCLEOTIDE SEQUENCE [LARGE SCALE GENOMIC DNA]</scope>
    <source>
        <strain evidence="2">SH3</strain>
    </source>
</reference>
<sequence length="129" mass="15150">MTDPENQREHKHHLFHHHSHQDECEKVPDYVTVRGTDPRDTYTMTFNLASRVDYGVDIDPKTHNDLMTILDDQFVDLPKNVDYGMDPHGGPFQYRAEFHNPDKIISWNSHSKPPIICQYLQTLVDKNIH</sequence>
<evidence type="ECO:0000313" key="1">
    <source>
        <dbReference type="EMBL" id="EGG15601.1"/>
    </source>
</evidence>
<protein>
    <submittedName>
        <fullName evidence="1">Uncharacterized protein</fullName>
    </submittedName>
</protein>
<dbReference type="KEGG" id="dfa:DFA_10443"/>
<dbReference type="RefSeq" id="XP_004354343.1">
    <property type="nucleotide sequence ID" value="XM_004354291.1"/>
</dbReference>
<dbReference type="EMBL" id="GL883026">
    <property type="protein sequence ID" value="EGG15601.1"/>
    <property type="molecule type" value="Genomic_DNA"/>
</dbReference>
<proteinExistence type="predicted"/>
<keyword evidence="2" id="KW-1185">Reference proteome</keyword>
<name>F4QA82_CACFS</name>